<proteinExistence type="inferred from homology"/>
<feature type="short sequence motif" description="DGA/G" evidence="6">
    <location>
        <begin position="244"/>
        <end position="246"/>
    </location>
</feature>
<dbReference type="OrthoDB" id="630895at2759"/>
<dbReference type="Proteomes" id="UP000663760">
    <property type="component" value="Chromosome 11"/>
</dbReference>
<dbReference type="PROSITE" id="PS51635">
    <property type="entry name" value="PNPLA"/>
    <property type="match status" value="1"/>
</dbReference>
<comment type="caution">
    <text evidence="6">Lacks conserved residue(s) required for the propagation of feature annotation.</text>
</comment>
<dbReference type="PANTHER" id="PTHR32241">
    <property type="entry name" value="PATATIN-LIKE PROTEIN 6"/>
    <property type="match status" value="1"/>
</dbReference>
<evidence type="ECO:0000313" key="9">
    <source>
        <dbReference type="EMBL" id="CAA7405397.1"/>
    </source>
</evidence>
<dbReference type="AlphaFoldDB" id="A0A7I8L5S9"/>
<gene>
    <name evidence="9" type="ORF">SI8410_11016075</name>
</gene>
<comment type="similarity">
    <text evidence="1">Belongs to the patatin family.</text>
</comment>
<protein>
    <recommendedName>
        <fullName evidence="8">PNPLA domain-containing protein</fullName>
    </recommendedName>
</protein>
<keyword evidence="3" id="KW-0442">Lipid degradation</keyword>
<dbReference type="InterPro" id="IPR016035">
    <property type="entry name" value="Acyl_Trfase/lysoPLipase"/>
</dbReference>
<evidence type="ECO:0000256" key="4">
    <source>
        <dbReference type="ARBA" id="ARBA00023098"/>
    </source>
</evidence>
<feature type="compositionally biased region" description="Low complexity" evidence="7">
    <location>
        <begin position="395"/>
        <end position="419"/>
    </location>
</feature>
<keyword evidence="4" id="KW-0443">Lipid metabolism</keyword>
<evidence type="ECO:0000256" key="6">
    <source>
        <dbReference type="PROSITE-ProRule" id="PRU01161"/>
    </source>
</evidence>
<evidence type="ECO:0000259" key="8">
    <source>
        <dbReference type="PROSITE" id="PS51635"/>
    </source>
</evidence>
<evidence type="ECO:0000256" key="7">
    <source>
        <dbReference type="SAM" id="MobiDB-lite"/>
    </source>
</evidence>
<keyword evidence="10" id="KW-1185">Reference proteome</keyword>
<keyword evidence="2" id="KW-0378">Hydrolase</keyword>
<dbReference type="EMBL" id="LR746274">
    <property type="protein sequence ID" value="CAA7405397.1"/>
    <property type="molecule type" value="Genomic_DNA"/>
</dbReference>
<dbReference type="InterPro" id="IPR002641">
    <property type="entry name" value="PNPLA_dom"/>
</dbReference>
<reference evidence="9" key="1">
    <citation type="submission" date="2020-02" db="EMBL/GenBank/DDBJ databases">
        <authorList>
            <person name="Scholz U."/>
            <person name="Mascher M."/>
            <person name="Fiebig A."/>
        </authorList>
    </citation>
    <scope>NUCLEOTIDE SEQUENCE</scope>
</reference>
<evidence type="ECO:0000313" key="10">
    <source>
        <dbReference type="Proteomes" id="UP000663760"/>
    </source>
</evidence>
<accession>A0A7I8L5S9</accession>
<name>A0A7I8L5S9_SPIIN</name>
<feature type="region of interest" description="Disordered" evidence="7">
    <location>
        <begin position="393"/>
        <end position="419"/>
    </location>
</feature>
<evidence type="ECO:0000256" key="1">
    <source>
        <dbReference type="ARBA" id="ARBA00010240"/>
    </source>
</evidence>
<evidence type="ECO:0000256" key="5">
    <source>
        <dbReference type="ARBA" id="ARBA00025642"/>
    </source>
</evidence>
<feature type="domain" description="PNPLA" evidence="8">
    <location>
        <begin position="64"/>
        <end position="257"/>
    </location>
</feature>
<dbReference type="GO" id="GO:0016042">
    <property type="term" value="P:lipid catabolic process"/>
    <property type="evidence" value="ECO:0007669"/>
    <property type="project" value="UniProtKB-KW"/>
</dbReference>
<evidence type="ECO:0000256" key="2">
    <source>
        <dbReference type="ARBA" id="ARBA00022801"/>
    </source>
</evidence>
<dbReference type="Gene3D" id="3.40.1090.10">
    <property type="entry name" value="Cytosolic phospholipase A2 catalytic domain"/>
    <property type="match status" value="1"/>
</dbReference>
<dbReference type="SUPFAM" id="SSF52151">
    <property type="entry name" value="FabD/lysophospholipase-like"/>
    <property type="match status" value="1"/>
</dbReference>
<evidence type="ECO:0000256" key="3">
    <source>
        <dbReference type="ARBA" id="ARBA00022963"/>
    </source>
</evidence>
<dbReference type="GO" id="GO:0016787">
    <property type="term" value="F:hydrolase activity"/>
    <property type="evidence" value="ECO:0007669"/>
    <property type="project" value="UniProtKB-KW"/>
</dbReference>
<organism evidence="9 10">
    <name type="scientific">Spirodela intermedia</name>
    <name type="common">Intermediate duckweed</name>
    <dbReference type="NCBI Taxonomy" id="51605"/>
    <lineage>
        <taxon>Eukaryota</taxon>
        <taxon>Viridiplantae</taxon>
        <taxon>Streptophyta</taxon>
        <taxon>Embryophyta</taxon>
        <taxon>Tracheophyta</taxon>
        <taxon>Spermatophyta</taxon>
        <taxon>Magnoliopsida</taxon>
        <taxon>Liliopsida</taxon>
        <taxon>Araceae</taxon>
        <taxon>Lemnoideae</taxon>
        <taxon>Spirodela</taxon>
    </lineage>
</organism>
<comment type="function">
    <text evidence="5">Possesses non-specific lipolytic acyl hydrolase (LAH) activity. Hydrolyzes phospholipids as well as galactolipids. May play a role in disease resistance.</text>
</comment>
<dbReference type="PANTHER" id="PTHR32241:SF12">
    <property type="entry name" value="OS03G0784100 PROTEIN"/>
    <property type="match status" value="1"/>
</dbReference>
<sequence length="419" mass="44077">MSAPAEIALKEPTFNMDKLSYEIFSILESKFLFGYDEPNLQLHAALPQTVSAASSSTGRIRILSVDAAGATDGLLAAASLAQLESSLENLSGVAAARIADFFDVAAGSGVGGVLVALLFTRGHGGRPLLSAAEALEFIARNRRALQSAGKKKGPFAGIFRRKGAAEPMDRILRRIFGESTLRDTLKPVLIPCYDLSTGAPFLFSRADAIETVGYDFLIREVCAATVDAARMRSVDGKTAIDAVDGGVAVGNPAAAAITHVLNNRMEFPFVTSVEDLLVLSLGNGESVPVCGGRRKKKRSPASASEILRIAGEGASDMASVFDSGRFRAGSGGAELQAATEELLAQKSVESVLFRGRRVSESSNGEKLEWVAAELVKEHEGRKRCPIPVVVLKQGSPRSSSCSLSSSCSHSPIPAAASPR</sequence>